<dbReference type="Gene3D" id="3.10.390.10">
    <property type="entry name" value="SAND domain-like"/>
    <property type="match status" value="1"/>
</dbReference>
<feature type="region of interest" description="Disordered" evidence="1">
    <location>
        <begin position="1142"/>
        <end position="1234"/>
    </location>
</feature>
<dbReference type="InterPro" id="IPR059069">
    <property type="entry name" value="DHD_metazoa"/>
</dbReference>
<feature type="region of interest" description="Disordered" evidence="1">
    <location>
        <begin position="1421"/>
        <end position="1443"/>
    </location>
</feature>
<feature type="region of interest" description="Disordered" evidence="1">
    <location>
        <begin position="27"/>
        <end position="49"/>
    </location>
</feature>
<feature type="compositionally biased region" description="Low complexity" evidence="1">
    <location>
        <begin position="902"/>
        <end position="925"/>
    </location>
</feature>
<name>A0A8B8A9V5_CRAVI</name>
<feature type="region of interest" description="Disordered" evidence="1">
    <location>
        <begin position="769"/>
        <end position="802"/>
    </location>
</feature>
<dbReference type="InterPro" id="IPR014890">
    <property type="entry name" value="c-SKI_SMAD4-bd_dom"/>
</dbReference>
<feature type="compositionally biased region" description="Polar residues" evidence="1">
    <location>
        <begin position="29"/>
        <end position="49"/>
    </location>
</feature>
<gene>
    <name evidence="5" type="primary">LOC111100047</name>
</gene>
<feature type="compositionally biased region" description="Basic and acidic residues" evidence="1">
    <location>
        <begin position="1373"/>
        <end position="1389"/>
    </location>
</feature>
<feature type="domain" description="Putative Dachshund-homology" evidence="3">
    <location>
        <begin position="980"/>
        <end position="1067"/>
    </location>
</feature>
<feature type="region of interest" description="Disordered" evidence="1">
    <location>
        <begin position="1373"/>
        <end position="1406"/>
    </location>
</feature>
<evidence type="ECO:0000259" key="2">
    <source>
        <dbReference type="Pfam" id="PF08782"/>
    </source>
</evidence>
<dbReference type="SUPFAM" id="SSF63763">
    <property type="entry name" value="SAND domain-like"/>
    <property type="match status" value="1"/>
</dbReference>
<feature type="compositionally biased region" description="Polar residues" evidence="1">
    <location>
        <begin position="244"/>
        <end position="274"/>
    </location>
</feature>
<dbReference type="Pfam" id="PF25867">
    <property type="entry name" value="HTH_75"/>
    <property type="match status" value="1"/>
</dbReference>
<keyword evidence="4" id="KW-1185">Reference proteome</keyword>
<dbReference type="InterPro" id="IPR010919">
    <property type="entry name" value="SAND-like_dom_sf"/>
</dbReference>
<feature type="compositionally biased region" description="Basic and acidic residues" evidence="1">
    <location>
        <begin position="158"/>
        <end position="169"/>
    </location>
</feature>
<feature type="compositionally biased region" description="Acidic residues" evidence="1">
    <location>
        <begin position="654"/>
        <end position="668"/>
    </location>
</feature>
<feature type="compositionally biased region" description="Low complexity" evidence="1">
    <location>
        <begin position="882"/>
        <end position="892"/>
    </location>
</feature>
<feature type="region of interest" description="Disordered" evidence="1">
    <location>
        <begin position="881"/>
        <end position="934"/>
    </location>
</feature>
<dbReference type="GO" id="GO:0046332">
    <property type="term" value="F:SMAD binding"/>
    <property type="evidence" value="ECO:0007669"/>
    <property type="project" value="InterPro"/>
</dbReference>
<accession>A0A8B8A9V5</accession>
<protein>
    <submittedName>
        <fullName evidence="5">Uncharacterized protein LOC111100047</fullName>
    </submittedName>
</protein>
<evidence type="ECO:0000256" key="1">
    <source>
        <dbReference type="SAM" id="MobiDB-lite"/>
    </source>
</evidence>
<feature type="compositionally biased region" description="Basic and acidic residues" evidence="1">
    <location>
        <begin position="277"/>
        <end position="292"/>
    </location>
</feature>
<feature type="region of interest" description="Disordered" evidence="1">
    <location>
        <begin position="244"/>
        <end position="294"/>
    </location>
</feature>
<feature type="compositionally biased region" description="Basic and acidic residues" evidence="1">
    <location>
        <begin position="390"/>
        <end position="404"/>
    </location>
</feature>
<dbReference type="OrthoDB" id="6116992at2759"/>
<dbReference type="Pfam" id="PF08782">
    <property type="entry name" value="c-SKI_SMAD_bind"/>
    <property type="match status" value="1"/>
</dbReference>
<dbReference type="GeneID" id="111100047"/>
<feature type="region of interest" description="Disordered" evidence="1">
    <location>
        <begin position="627"/>
        <end position="686"/>
    </location>
</feature>
<evidence type="ECO:0000313" key="4">
    <source>
        <dbReference type="Proteomes" id="UP000694844"/>
    </source>
</evidence>
<feature type="region of interest" description="Disordered" evidence="1">
    <location>
        <begin position="390"/>
        <end position="441"/>
    </location>
</feature>
<evidence type="ECO:0000313" key="5">
    <source>
        <dbReference type="RefSeq" id="XP_022287343.1"/>
    </source>
</evidence>
<organism evidence="4 5">
    <name type="scientific">Crassostrea virginica</name>
    <name type="common">Eastern oyster</name>
    <dbReference type="NCBI Taxonomy" id="6565"/>
    <lineage>
        <taxon>Eukaryota</taxon>
        <taxon>Metazoa</taxon>
        <taxon>Spiralia</taxon>
        <taxon>Lophotrochozoa</taxon>
        <taxon>Mollusca</taxon>
        <taxon>Bivalvia</taxon>
        <taxon>Autobranchia</taxon>
        <taxon>Pteriomorphia</taxon>
        <taxon>Ostreida</taxon>
        <taxon>Ostreoidea</taxon>
        <taxon>Ostreidae</taxon>
        <taxon>Crassostrea</taxon>
    </lineage>
</organism>
<sequence length="1486" mass="163077">MMPGHSTSTRIFSPLDILANAASLIPKTMTPQQDPVTSDPASTSDNVSTSEDLEKMFDEHNYGNSKKVVVNKISHSSFSSEFAPKSKEGVKVKDNNRRVIVTVVNRSGDQRVVKTFSSVKAVKNILKPELVVDKSTTEGGEQNTSDAAQSTQPLISPSDEKCKQDEKATTDVISQQNIATPVSVNSKSIDSHQAVQSTCENETRPNTSIAEKTGSNSSHPSNKDQVNTAQVTCLNTNSPEPCLGESSSVTCPSNHQSVEESSTCKQAQESPSQDDISESRPLTKDGNSEQNKENQCTVVLDNSHDLNNLKMTISSPGTCIEGSSVEETKHCAIHIDRKPSEISDSEQKWQGELSRKGEYIGSPEGCCFKLCEDVSDSESWRYEGNRGDIRLSLDLDSPKSERNENPSPASEMGRTKTSDTSLDSMLSPRTEDEGSELVDSPQCSSAALISNMDHCYAGPTQIPRPEENEEVNIDRSPPVESHKNGVNLKDLLCNPKITESVPTDKGNSSDISQKVDTLVTTIVSEPQMAKTVQTTAPKDVSSKFGKYRIGTFASVSNTAIGLESPSKKRGPLKATSLLTNTVYTNNVPLVVTQGARTSQFSDLTLQQVLERKWVSVTDHDHDYCLPRVQGPQLSAKPKKAEDKRVKKVVQTDSTDTESNDEFIPDDDSLPSSPLPSANTRQRASKTEKVADYIKGGTSDSKLKITGKYQDDYIYFLNTKLRSRRRTTSVDQKTVPPNKIVVPLPKPGDIVVPHLTDADLELIKSGHSDKIPQQMCSSSDHLRALKPSGAPPPSGTNTSSISDEESKLINTILSMETGEQNPPGPVTEIPNFGEPPALFGGTNDDILNLTPEQMEILYNAMDEVQSESPDISSAENKFNLEVPSTTSSSTYPTGSAPDQQMFPNSNGPVSTTPPTSGSSTVSTAPSFSGLPTSAPEKPLDLFGSELKLFPEAAVDNQPEQLQKPSPPPTAEAEDTSAPWIVTVSMYWNDLPAIMIDNAPFVRLVDIHKQILPAKDTGILKKRCQLLGIDVLNCSEMQRYFLVQYGKAFNSKSTLIISKDDAKSLIGYYVNPGSHPPRVRCRTVGEKHKAPVQHNSSKRNHSKAAVEIKEEVRELELLPAVPSPAPVAPQLPQSRTRHKKINFLEMLKGDTNNNTTEEHDVEVKEDTKPEKTKRGAARLRVEGESKGSTDKKPKLAQNESEGKIITCNSNSDESGRSQSNQTKFKKGPLQSKKLKFEKSKKYPGPLKVKWTVFSNNKQQQTDSEEDLHGKENVLSVVHKDMTSVNGQRGRMQAGNVFLDMYKGPLAPCIRCCTCEKLFSIDNFLKHLHDINGSNKLLVVRQPQTFALRDLSPSVYQKKLWEYFFKKRKAFNEELKQKRTDKEKQSSLRRESQGISKSADVRISARKRRPKQLHPIENYRYNLPKGAGCNTTEKGDAPDVPTPSKLRKTMDTASSCEDINGIDGADSVVTLTNGPEVISFTALEGAFDI</sequence>
<feature type="region of interest" description="Disordered" evidence="1">
    <location>
        <begin position="953"/>
        <end position="973"/>
    </location>
</feature>
<dbReference type="Proteomes" id="UP000694844">
    <property type="component" value="Chromosome 6"/>
</dbReference>
<feature type="region of interest" description="Disordered" evidence="1">
    <location>
        <begin position="455"/>
        <end position="486"/>
    </location>
</feature>
<feature type="domain" description="c-SKI SMAD4-binding" evidence="2">
    <location>
        <begin position="1291"/>
        <end position="1331"/>
    </location>
</feature>
<dbReference type="KEGG" id="cvn:111100047"/>
<feature type="compositionally biased region" description="Basic and acidic residues" evidence="1">
    <location>
        <begin position="1154"/>
        <end position="1191"/>
    </location>
</feature>
<feature type="compositionally biased region" description="Polar residues" evidence="1">
    <location>
        <begin position="1204"/>
        <end position="1220"/>
    </location>
</feature>
<proteinExistence type="predicted"/>
<evidence type="ECO:0000259" key="3">
    <source>
        <dbReference type="Pfam" id="PF25867"/>
    </source>
</evidence>
<dbReference type="RefSeq" id="XP_022287343.1">
    <property type="nucleotide sequence ID" value="XM_022431635.1"/>
</dbReference>
<feature type="region of interest" description="Disordered" evidence="1">
    <location>
        <begin position="136"/>
        <end position="227"/>
    </location>
</feature>
<feature type="compositionally biased region" description="Polar residues" evidence="1">
    <location>
        <begin position="137"/>
        <end position="155"/>
    </location>
</feature>
<reference evidence="5" key="1">
    <citation type="submission" date="2025-08" db="UniProtKB">
        <authorList>
            <consortium name="RefSeq"/>
        </authorList>
    </citation>
    <scope>IDENTIFICATION</scope>
    <source>
        <tissue evidence="5">Whole sample</tissue>
    </source>
</reference>
<feature type="compositionally biased region" description="Polar residues" evidence="1">
    <location>
        <begin position="171"/>
        <end position="227"/>
    </location>
</feature>